<accession>A0A8H3FEH3</accession>
<proteinExistence type="predicted"/>
<dbReference type="OrthoDB" id="5772781at2759"/>
<dbReference type="InterPro" id="IPR011009">
    <property type="entry name" value="Kinase-like_dom_sf"/>
</dbReference>
<evidence type="ECO:0000313" key="3">
    <source>
        <dbReference type="EMBL" id="CAF9922049.1"/>
    </source>
</evidence>
<evidence type="ECO:0000256" key="2">
    <source>
        <dbReference type="ARBA" id="ARBA00048655"/>
    </source>
</evidence>
<evidence type="ECO:0000313" key="4">
    <source>
        <dbReference type="Proteomes" id="UP000664521"/>
    </source>
</evidence>
<dbReference type="EC" id="2.7.1.172" evidence="1"/>
<dbReference type="SUPFAM" id="SSF56112">
    <property type="entry name" value="Protein kinase-like (PK-like)"/>
    <property type="match status" value="1"/>
</dbReference>
<protein>
    <recommendedName>
        <fullName evidence="1">protein-ribulosamine 3-kinase</fullName>
        <ecNumber evidence="1">2.7.1.172</ecNumber>
    </recommendedName>
</protein>
<comment type="caution">
    <text evidence="3">The sequence shown here is derived from an EMBL/GenBank/DDBJ whole genome shotgun (WGS) entry which is preliminary data.</text>
</comment>
<organism evidence="3 4">
    <name type="scientific">Heterodermia speciosa</name>
    <dbReference type="NCBI Taxonomy" id="116794"/>
    <lineage>
        <taxon>Eukaryota</taxon>
        <taxon>Fungi</taxon>
        <taxon>Dikarya</taxon>
        <taxon>Ascomycota</taxon>
        <taxon>Pezizomycotina</taxon>
        <taxon>Lecanoromycetes</taxon>
        <taxon>OSLEUM clade</taxon>
        <taxon>Lecanoromycetidae</taxon>
        <taxon>Caliciales</taxon>
        <taxon>Physciaceae</taxon>
        <taxon>Heterodermia</taxon>
    </lineage>
</organism>
<sequence length="374" mass="42544">MVLTKDPEPVWDKEVDVDKKWIQFVDESVSASKLFISDFAFSRDGEYRLRKVELPQDSQIKGISPCGASYWTRTAEIKTEQVDGTQLSFFLKVTQNETGKAMVSGEFVSMKALHDTLPSFTPTPFAWGSYTSDPNIHFFLCGFVDMNNDLPDIQSFAASLAELHSKGLSPNGKYGFTVPTLQGTVPQFTDWTDSWEEFFSKSIRLVMENEERSQGSDPEVQQLCEAILNIVVPRLLRPLETGGRQIQPRLVHGDIWDGNVSTDIATNTPIIFDATCIYAHNEIELAPLRPARHQMGKPYVEAYFKYFPVSAPKEDQDDRNALYCLRWDLNCSTLYPGNLRYRKMCVEVMRNLVAKYPGGYEAWAKERGEEPVMR</sequence>
<gene>
    <name evidence="3" type="ORF">HETSPECPRED_004705</name>
</gene>
<dbReference type="PANTHER" id="PTHR12149">
    <property type="entry name" value="FRUCTOSAMINE 3 KINASE-RELATED PROTEIN"/>
    <property type="match status" value="1"/>
</dbReference>
<evidence type="ECO:0000256" key="1">
    <source>
        <dbReference type="ARBA" id="ARBA00011961"/>
    </source>
</evidence>
<reference evidence="3" key="1">
    <citation type="submission" date="2021-03" db="EMBL/GenBank/DDBJ databases">
        <authorList>
            <person name="Tagirdzhanova G."/>
        </authorList>
    </citation>
    <scope>NUCLEOTIDE SEQUENCE</scope>
</reference>
<dbReference type="Proteomes" id="UP000664521">
    <property type="component" value="Unassembled WGS sequence"/>
</dbReference>
<dbReference type="Gene3D" id="3.90.1200.10">
    <property type="match status" value="1"/>
</dbReference>
<dbReference type="EMBL" id="CAJPDS010000029">
    <property type="protein sequence ID" value="CAF9922049.1"/>
    <property type="molecule type" value="Genomic_DNA"/>
</dbReference>
<dbReference type="InterPro" id="IPR016477">
    <property type="entry name" value="Fructo-/Ketosamine-3-kinase"/>
</dbReference>
<dbReference type="Pfam" id="PF03881">
    <property type="entry name" value="Fructosamin_kin"/>
    <property type="match status" value="1"/>
</dbReference>
<comment type="catalytic activity">
    <reaction evidence="2">
        <text>N(6)-D-ribulosyl-L-lysyl-[protein] + ATP = N(6)-(3-O-phospho-D-ribulosyl)-L-lysyl-[protein] + ADP + H(+)</text>
        <dbReference type="Rhea" id="RHEA:48432"/>
        <dbReference type="Rhea" id="RHEA-COMP:12103"/>
        <dbReference type="Rhea" id="RHEA-COMP:12104"/>
        <dbReference type="ChEBI" id="CHEBI:15378"/>
        <dbReference type="ChEBI" id="CHEBI:30616"/>
        <dbReference type="ChEBI" id="CHEBI:90418"/>
        <dbReference type="ChEBI" id="CHEBI:90420"/>
        <dbReference type="ChEBI" id="CHEBI:456216"/>
        <dbReference type="EC" id="2.7.1.172"/>
    </reaction>
    <physiologicalReaction direction="left-to-right" evidence="2">
        <dbReference type="Rhea" id="RHEA:48433"/>
    </physiologicalReaction>
</comment>
<dbReference type="AlphaFoldDB" id="A0A8H3FEH3"/>
<dbReference type="PANTHER" id="PTHR12149:SF8">
    <property type="entry name" value="PROTEIN-RIBULOSAMINE 3-KINASE"/>
    <property type="match status" value="1"/>
</dbReference>
<keyword evidence="4" id="KW-1185">Reference proteome</keyword>
<name>A0A8H3FEH3_9LECA</name>
<dbReference type="GO" id="GO:0102193">
    <property type="term" value="F:protein-ribulosamine 3-kinase activity"/>
    <property type="evidence" value="ECO:0007669"/>
    <property type="project" value="UniProtKB-EC"/>
</dbReference>